<dbReference type="InParanoid" id="A0A068U838"/>
<sequence>MDEAHEKVQSQNGPIEFLQRSKFYELAAILVDGSLNIVEEEEDIQETNRKKMLSDLTEIKHWLQRRIAEMRILIIEKDKELMERVENELKLRRAAELNARDLAYLREKLETERTKGADLPDYIPSSEEIEDDRAQGGDICELKSSVDQQVLNIKQKLEDEHQILTRRIRGRSSSFEIDILKGTLDLAFKMLQSAEVFPLEKQWT</sequence>
<dbReference type="Gramene" id="CDP04354">
    <property type="protein sequence ID" value="CDP04354"/>
    <property type="gene ID" value="GSCOC_T00017713001"/>
</dbReference>
<protein>
    <submittedName>
        <fullName evidence="1">Uncharacterized protein</fullName>
    </submittedName>
</protein>
<dbReference type="EMBL" id="HG739096">
    <property type="protein sequence ID" value="CDP04354.1"/>
    <property type="molecule type" value="Genomic_DNA"/>
</dbReference>
<reference evidence="2" key="1">
    <citation type="journal article" date="2014" name="Science">
        <title>The coffee genome provides insight into the convergent evolution of caffeine biosynthesis.</title>
        <authorList>
            <person name="Denoeud F."/>
            <person name="Carretero-Paulet L."/>
            <person name="Dereeper A."/>
            <person name="Droc G."/>
            <person name="Guyot R."/>
            <person name="Pietrella M."/>
            <person name="Zheng C."/>
            <person name="Alberti A."/>
            <person name="Anthony F."/>
            <person name="Aprea G."/>
            <person name="Aury J.M."/>
            <person name="Bento P."/>
            <person name="Bernard M."/>
            <person name="Bocs S."/>
            <person name="Campa C."/>
            <person name="Cenci A."/>
            <person name="Combes M.C."/>
            <person name="Crouzillat D."/>
            <person name="Da Silva C."/>
            <person name="Daddiego L."/>
            <person name="De Bellis F."/>
            <person name="Dussert S."/>
            <person name="Garsmeur O."/>
            <person name="Gayraud T."/>
            <person name="Guignon V."/>
            <person name="Jahn K."/>
            <person name="Jamilloux V."/>
            <person name="Joet T."/>
            <person name="Labadie K."/>
            <person name="Lan T."/>
            <person name="Leclercq J."/>
            <person name="Lepelley M."/>
            <person name="Leroy T."/>
            <person name="Li L.T."/>
            <person name="Librado P."/>
            <person name="Lopez L."/>
            <person name="Munoz A."/>
            <person name="Noel B."/>
            <person name="Pallavicini A."/>
            <person name="Perrotta G."/>
            <person name="Poncet V."/>
            <person name="Pot D."/>
            <person name="Priyono X."/>
            <person name="Rigoreau M."/>
            <person name="Rouard M."/>
            <person name="Rozas J."/>
            <person name="Tranchant-Dubreuil C."/>
            <person name="VanBuren R."/>
            <person name="Zhang Q."/>
            <person name="Andrade A.C."/>
            <person name="Argout X."/>
            <person name="Bertrand B."/>
            <person name="de Kochko A."/>
            <person name="Graziosi G."/>
            <person name="Henry R.J."/>
            <person name="Jayarama X."/>
            <person name="Ming R."/>
            <person name="Nagai C."/>
            <person name="Rounsley S."/>
            <person name="Sankoff D."/>
            <person name="Giuliano G."/>
            <person name="Albert V.A."/>
            <person name="Wincker P."/>
            <person name="Lashermes P."/>
        </authorList>
    </citation>
    <scope>NUCLEOTIDE SEQUENCE [LARGE SCALE GENOMIC DNA]</scope>
    <source>
        <strain evidence="2">cv. DH200-94</strain>
    </source>
</reference>
<evidence type="ECO:0000313" key="2">
    <source>
        <dbReference type="Proteomes" id="UP000295252"/>
    </source>
</evidence>
<dbReference type="InterPro" id="IPR037490">
    <property type="entry name" value="WAP"/>
</dbReference>
<dbReference type="Proteomes" id="UP000295252">
    <property type="component" value="Chromosome XI"/>
</dbReference>
<dbReference type="AlphaFoldDB" id="A0A068U838"/>
<proteinExistence type="predicted"/>
<dbReference type="PANTHER" id="PTHR33883:SF7">
    <property type="entry name" value="OS04G0521600 PROTEIN"/>
    <property type="match status" value="1"/>
</dbReference>
<accession>A0A068U838</accession>
<dbReference type="PANTHER" id="PTHR33883">
    <property type="entry name" value="WPP DOMAIN-ASSOCIATED PROTEIN"/>
    <property type="match status" value="1"/>
</dbReference>
<gene>
    <name evidence="1" type="ORF">GSCOC_T00017713001</name>
</gene>
<keyword evidence="2" id="KW-1185">Reference proteome</keyword>
<dbReference type="PhylomeDB" id="A0A068U838"/>
<evidence type="ECO:0000313" key="1">
    <source>
        <dbReference type="EMBL" id="CDP04354.1"/>
    </source>
</evidence>
<organism evidence="1 2">
    <name type="scientific">Coffea canephora</name>
    <name type="common">Robusta coffee</name>
    <dbReference type="NCBI Taxonomy" id="49390"/>
    <lineage>
        <taxon>Eukaryota</taxon>
        <taxon>Viridiplantae</taxon>
        <taxon>Streptophyta</taxon>
        <taxon>Embryophyta</taxon>
        <taxon>Tracheophyta</taxon>
        <taxon>Spermatophyta</taxon>
        <taxon>Magnoliopsida</taxon>
        <taxon>eudicotyledons</taxon>
        <taxon>Gunneridae</taxon>
        <taxon>Pentapetalae</taxon>
        <taxon>asterids</taxon>
        <taxon>lamiids</taxon>
        <taxon>Gentianales</taxon>
        <taxon>Rubiaceae</taxon>
        <taxon>Ixoroideae</taxon>
        <taxon>Gardenieae complex</taxon>
        <taxon>Bertiereae - Coffeeae clade</taxon>
        <taxon>Coffeeae</taxon>
        <taxon>Coffea</taxon>
    </lineage>
</organism>
<dbReference type="OrthoDB" id="1868826at2759"/>
<dbReference type="STRING" id="49390.A0A068U838"/>
<name>A0A068U838_COFCA</name>